<dbReference type="AlphaFoldDB" id="A0A1G7VYJ0"/>
<evidence type="ECO:0000313" key="1">
    <source>
        <dbReference type="EMBL" id="SDG64509.1"/>
    </source>
</evidence>
<proteinExistence type="predicted"/>
<name>A0A1G7VYJ0_9PSED</name>
<sequence>MNVQSASRVVLVHTHEHLLADCGQLLRDSVDLANDDAGCVDCQLHSDAPGLGRWIIQGVWLSEDSMRMSVERVFQPLFDGLIASNALLSIRVCQDERTAGVFEDKPNHAAFDTFF</sequence>
<evidence type="ECO:0008006" key="3">
    <source>
        <dbReference type="Google" id="ProtNLM"/>
    </source>
</evidence>
<dbReference type="EMBL" id="FNCO01000002">
    <property type="protein sequence ID" value="SDG64509.1"/>
    <property type="molecule type" value="Genomic_DNA"/>
</dbReference>
<dbReference type="Proteomes" id="UP000182894">
    <property type="component" value="Unassembled WGS sequence"/>
</dbReference>
<gene>
    <name evidence="1" type="ORF">SAMN05216605_102675</name>
</gene>
<reference evidence="2" key="1">
    <citation type="submission" date="2016-10" db="EMBL/GenBank/DDBJ databases">
        <authorList>
            <person name="Varghese N."/>
            <person name="Submissions S."/>
        </authorList>
    </citation>
    <scope>NUCLEOTIDE SEQUENCE [LARGE SCALE GENOMIC DNA]</scope>
    <source>
        <strain evidence="2">ATCC 700689</strain>
    </source>
</reference>
<keyword evidence="2" id="KW-1185">Reference proteome</keyword>
<dbReference type="RefSeq" id="WP_074751279.1">
    <property type="nucleotide sequence ID" value="NZ_FNCO01000002.1"/>
</dbReference>
<evidence type="ECO:0000313" key="2">
    <source>
        <dbReference type="Proteomes" id="UP000182894"/>
    </source>
</evidence>
<dbReference type="OrthoDB" id="7011230at2"/>
<organism evidence="1 2">
    <name type="scientific">Pseudomonas abietaniphila</name>
    <dbReference type="NCBI Taxonomy" id="89065"/>
    <lineage>
        <taxon>Bacteria</taxon>
        <taxon>Pseudomonadati</taxon>
        <taxon>Pseudomonadota</taxon>
        <taxon>Gammaproteobacteria</taxon>
        <taxon>Pseudomonadales</taxon>
        <taxon>Pseudomonadaceae</taxon>
        <taxon>Pseudomonas</taxon>
    </lineage>
</organism>
<accession>A0A1G7VYJ0</accession>
<protein>
    <recommendedName>
        <fullName evidence="3">Quinol monooxygenase YgiN</fullName>
    </recommendedName>
</protein>